<evidence type="ECO:0000256" key="2">
    <source>
        <dbReference type="SAM" id="SignalP"/>
    </source>
</evidence>
<gene>
    <name evidence="3" type="ORF">AVDCRST_MAG84-7001</name>
</gene>
<proteinExistence type="predicted"/>
<feature type="chain" id="PRO_5026871349" description="Circadian oscillating protein COP23" evidence="2">
    <location>
        <begin position="27"/>
        <end position="204"/>
    </location>
</feature>
<name>A0A6J4PL43_9CYAN</name>
<accession>A0A6J4PL43</accession>
<evidence type="ECO:0000313" key="3">
    <source>
        <dbReference type="EMBL" id="CAA9418457.1"/>
    </source>
</evidence>
<dbReference type="AlphaFoldDB" id="A0A6J4PL43"/>
<sequence>MKLTAPLLASALVFAGTVAFASQVQAAPASNSWNSTRTTFQCVTSGRNFVTIARRGNVTTDPMILWKSTEFGREYTPWQRCQIVSNRLTQAVAQNGGRLSNLQLTTGIVNNLPVVCYVNGRGRCNSQNLLFTLDKRNAKNPGDALTRLINFAQDGGGPVTTFRTGAQSSAPQFVPFGDMVDRAFNSPNNKPSVPVAKPQGDRGI</sequence>
<reference evidence="3" key="1">
    <citation type="submission" date="2020-02" db="EMBL/GenBank/DDBJ databases">
        <authorList>
            <person name="Meier V. D."/>
        </authorList>
    </citation>
    <scope>NUCLEOTIDE SEQUENCE</scope>
    <source>
        <strain evidence="3">AVDCRST_MAG84</strain>
    </source>
</reference>
<evidence type="ECO:0000256" key="1">
    <source>
        <dbReference type="SAM" id="MobiDB-lite"/>
    </source>
</evidence>
<dbReference type="EMBL" id="CADCTZ010001795">
    <property type="protein sequence ID" value="CAA9418457.1"/>
    <property type="molecule type" value="Genomic_DNA"/>
</dbReference>
<organism evidence="3">
    <name type="scientific">uncultured Microcoleus sp</name>
    <dbReference type="NCBI Taxonomy" id="259945"/>
    <lineage>
        <taxon>Bacteria</taxon>
        <taxon>Bacillati</taxon>
        <taxon>Cyanobacteriota</taxon>
        <taxon>Cyanophyceae</taxon>
        <taxon>Oscillatoriophycideae</taxon>
        <taxon>Oscillatoriales</taxon>
        <taxon>Microcoleaceae</taxon>
        <taxon>Microcoleus</taxon>
        <taxon>environmental samples</taxon>
    </lineage>
</organism>
<dbReference type="InterPro" id="IPR025478">
    <property type="entry name" value="COP23"/>
</dbReference>
<keyword evidence="2" id="KW-0732">Signal</keyword>
<evidence type="ECO:0008006" key="4">
    <source>
        <dbReference type="Google" id="ProtNLM"/>
    </source>
</evidence>
<feature type="region of interest" description="Disordered" evidence="1">
    <location>
        <begin position="183"/>
        <end position="204"/>
    </location>
</feature>
<feature type="signal peptide" evidence="2">
    <location>
        <begin position="1"/>
        <end position="26"/>
    </location>
</feature>
<dbReference type="Pfam" id="PF14218">
    <property type="entry name" value="COP23"/>
    <property type="match status" value="1"/>
</dbReference>
<protein>
    <recommendedName>
        <fullName evidence="4">Circadian oscillating protein COP23</fullName>
    </recommendedName>
</protein>